<protein>
    <submittedName>
        <fullName evidence="1">Uncharacterized protein</fullName>
    </submittedName>
</protein>
<keyword evidence="2" id="KW-1185">Reference proteome</keyword>
<proteinExistence type="predicted"/>
<organism evidence="1 2">
    <name type="scientific">Camellia lanceoleosa</name>
    <dbReference type="NCBI Taxonomy" id="1840588"/>
    <lineage>
        <taxon>Eukaryota</taxon>
        <taxon>Viridiplantae</taxon>
        <taxon>Streptophyta</taxon>
        <taxon>Embryophyta</taxon>
        <taxon>Tracheophyta</taxon>
        <taxon>Spermatophyta</taxon>
        <taxon>Magnoliopsida</taxon>
        <taxon>eudicotyledons</taxon>
        <taxon>Gunneridae</taxon>
        <taxon>Pentapetalae</taxon>
        <taxon>asterids</taxon>
        <taxon>Ericales</taxon>
        <taxon>Theaceae</taxon>
        <taxon>Camellia</taxon>
    </lineage>
</organism>
<gene>
    <name evidence="1" type="ORF">LOK49_LG03G01222</name>
</gene>
<dbReference type="Proteomes" id="UP001060215">
    <property type="component" value="Chromosome 6"/>
</dbReference>
<evidence type="ECO:0000313" key="2">
    <source>
        <dbReference type="Proteomes" id="UP001060215"/>
    </source>
</evidence>
<reference evidence="1 2" key="1">
    <citation type="journal article" date="2022" name="Plant J.">
        <title>Chromosome-level genome of Camellia lanceoleosa provides a valuable resource for understanding genome evolution and self-incompatibility.</title>
        <authorList>
            <person name="Gong W."/>
            <person name="Xiao S."/>
            <person name="Wang L."/>
            <person name="Liao Z."/>
            <person name="Chang Y."/>
            <person name="Mo W."/>
            <person name="Hu G."/>
            <person name="Li W."/>
            <person name="Zhao G."/>
            <person name="Zhu H."/>
            <person name="Hu X."/>
            <person name="Ji K."/>
            <person name="Xiang X."/>
            <person name="Song Q."/>
            <person name="Yuan D."/>
            <person name="Jin S."/>
            <person name="Zhang L."/>
        </authorList>
    </citation>
    <scope>NUCLEOTIDE SEQUENCE [LARGE SCALE GENOMIC DNA]</scope>
    <source>
        <strain evidence="1">SQ_2022a</strain>
    </source>
</reference>
<dbReference type="EMBL" id="CM045763">
    <property type="protein sequence ID" value="KAI8020877.1"/>
    <property type="molecule type" value="Genomic_DNA"/>
</dbReference>
<comment type="caution">
    <text evidence="1">The sequence shown here is derived from an EMBL/GenBank/DDBJ whole genome shotgun (WGS) entry which is preliminary data.</text>
</comment>
<evidence type="ECO:0000313" key="1">
    <source>
        <dbReference type="EMBL" id="KAI8020877.1"/>
    </source>
</evidence>
<name>A0ACC0I7U5_9ERIC</name>
<sequence length="67" mass="7098">MEFKAAGLYRSILNGVTRLAAVLVFADVALVFVGATRAAVDTGFVPNDLQVQIWVATDLVAAVMPCM</sequence>
<accession>A0ACC0I7U5</accession>